<name>A0ABS4CKH8_9ENTE</name>
<keyword evidence="1" id="KW-0732">Signal</keyword>
<feature type="domain" description="WxL" evidence="2">
    <location>
        <begin position="30"/>
        <end position="254"/>
    </location>
</feature>
<protein>
    <submittedName>
        <fullName evidence="3">WxL domain-containing protein</fullName>
    </submittedName>
</protein>
<evidence type="ECO:0000256" key="1">
    <source>
        <dbReference type="SAM" id="SignalP"/>
    </source>
</evidence>
<evidence type="ECO:0000313" key="4">
    <source>
        <dbReference type="Proteomes" id="UP000673375"/>
    </source>
</evidence>
<dbReference type="Pfam" id="PF13731">
    <property type="entry name" value="WxL"/>
    <property type="match status" value="1"/>
</dbReference>
<dbReference type="Proteomes" id="UP000673375">
    <property type="component" value="Unassembled WGS sequence"/>
</dbReference>
<reference evidence="3 4" key="1">
    <citation type="submission" date="2020-12" db="EMBL/GenBank/DDBJ databases">
        <title>Vagococcus allomyrinae sp. nov. and Enterococcus lavae sp. nov., isolated from the larvae of Allomyrina dichotoma.</title>
        <authorList>
            <person name="Lee S.D."/>
        </authorList>
    </citation>
    <scope>NUCLEOTIDE SEQUENCE [LARGE SCALE GENOMIC DNA]</scope>
    <source>
        <strain evidence="3 4">BWM-S5</strain>
    </source>
</reference>
<evidence type="ECO:0000313" key="3">
    <source>
        <dbReference type="EMBL" id="MBP1046525.1"/>
    </source>
</evidence>
<dbReference type="EMBL" id="JAEDXU010000004">
    <property type="protein sequence ID" value="MBP1046525.1"/>
    <property type="molecule type" value="Genomic_DNA"/>
</dbReference>
<feature type="signal peptide" evidence="1">
    <location>
        <begin position="1"/>
        <end position="21"/>
    </location>
</feature>
<organism evidence="3 4">
    <name type="scientific">Enterococcus larvae</name>
    <dbReference type="NCBI Taxonomy" id="2794352"/>
    <lineage>
        <taxon>Bacteria</taxon>
        <taxon>Bacillati</taxon>
        <taxon>Bacillota</taxon>
        <taxon>Bacilli</taxon>
        <taxon>Lactobacillales</taxon>
        <taxon>Enterococcaceae</taxon>
        <taxon>Enterococcus</taxon>
    </lineage>
</organism>
<accession>A0ABS4CKH8</accession>
<comment type="caution">
    <text evidence="3">The sequence shown here is derived from an EMBL/GenBank/DDBJ whole genome shotgun (WGS) entry which is preliminary data.</text>
</comment>
<proteinExistence type="predicted"/>
<sequence length="255" mass="26656">MKLSHKLCGAALVAAAGVALAAPNTTKAVDTKTGTGHIGFTVNTDPTDTSGVVPTDPGVTDGTTITNIPSVVNPGSFGIIAITPLEFETHDVLTANTQRDYNASFFHANQGTTDSNYPAFDVQNFVKYQDLRTMETHAYKLSATLTQNFKDTASGVELKGANITYKEANLTQTGDAALTPNASDVTTQGTISTASPTFDFIKNQGADGKGYGQFELNFGDKTSGDKAVTLNIPASSAIGAGDYNAVITWTLSETL</sequence>
<feature type="chain" id="PRO_5047132873" evidence="1">
    <location>
        <begin position="22"/>
        <end position="255"/>
    </location>
</feature>
<gene>
    <name evidence="3" type="ORF">I6N96_09525</name>
</gene>
<dbReference type="InterPro" id="IPR027994">
    <property type="entry name" value="WxL_dom"/>
</dbReference>
<evidence type="ECO:0000259" key="2">
    <source>
        <dbReference type="Pfam" id="PF13731"/>
    </source>
</evidence>
<dbReference type="RefSeq" id="WP_209557343.1">
    <property type="nucleotide sequence ID" value="NZ_JAEDXU010000004.1"/>
</dbReference>
<keyword evidence="4" id="KW-1185">Reference proteome</keyword>